<dbReference type="NCBIfam" id="TIGR00797">
    <property type="entry name" value="matE"/>
    <property type="match status" value="1"/>
</dbReference>
<dbReference type="GO" id="GO:0005886">
    <property type="term" value="C:plasma membrane"/>
    <property type="evidence" value="ECO:0007669"/>
    <property type="project" value="UniProtKB-SubCell"/>
</dbReference>
<sequence>MLGGDSKVSWPVELKTTLRLAGPIVLGNVGQILIGVVDTLMIGRIGVAPLGAAAFVNNVYVIPLVTLMGVLAAVTILVSQAKGASDERQVGRHIRHGLGLSVFVSVAACLLMTGNGFFLDRYGQEAEVVEAARIYYWLITASLLPALVYHCLKSVWEGLGWSKPPMFVLLSGIGLNIVLNWILIFGELGAPKLGLVGAGIATLIARTAVMVAMFVLTLRAGRMKRFLPRRWMSGFEFDSFKSMLKLGLPMGAQHLFEVGAFAGAGIMIGWLSKEALAAHQIAMSCASMSFMIPLGVSISCGIRVGGAFGAQQFRRIRTIYLSTLGFTFFQTLLAALVFLLGGSWLAEQFVENVEVVGIAASIFMVAGLFQIFDGAQVVSLGALRGMSDVNVPMLITFVAYWVVALPVGYLLGFSAGFGAVGVWIGLAVGLLAAALSLFVRLEKKLVGSR</sequence>
<comment type="caution">
    <text evidence="11">The sequence shown here is derived from an EMBL/GenBank/DDBJ whole genome shotgun (WGS) entry which is preliminary data.</text>
</comment>
<keyword evidence="6 10" id="KW-1133">Transmembrane helix</keyword>
<feature type="transmembrane region" description="Helical" evidence="10">
    <location>
        <begin position="98"/>
        <end position="119"/>
    </location>
</feature>
<feature type="transmembrane region" description="Helical" evidence="10">
    <location>
        <begin position="393"/>
        <end position="411"/>
    </location>
</feature>
<dbReference type="GO" id="GO:0042910">
    <property type="term" value="F:xenobiotic transmembrane transporter activity"/>
    <property type="evidence" value="ECO:0007669"/>
    <property type="project" value="InterPro"/>
</dbReference>
<evidence type="ECO:0000256" key="2">
    <source>
        <dbReference type="ARBA" id="ARBA00022448"/>
    </source>
</evidence>
<dbReference type="PANTHER" id="PTHR43298">
    <property type="entry name" value="MULTIDRUG RESISTANCE PROTEIN NORM-RELATED"/>
    <property type="match status" value="1"/>
</dbReference>
<dbReference type="EMBL" id="JAENIL010000013">
    <property type="protein sequence ID" value="MBK1876946.1"/>
    <property type="molecule type" value="Genomic_DNA"/>
</dbReference>
<feature type="transmembrane region" description="Helical" evidence="10">
    <location>
        <begin position="196"/>
        <end position="220"/>
    </location>
</feature>
<feature type="transmembrane region" description="Helical" evidence="10">
    <location>
        <begin position="353"/>
        <end position="372"/>
    </location>
</feature>
<keyword evidence="8 10" id="KW-0472">Membrane</keyword>
<dbReference type="PANTHER" id="PTHR43298:SF2">
    <property type="entry name" value="FMN_FAD EXPORTER YEEO-RELATED"/>
    <property type="match status" value="1"/>
</dbReference>
<dbReference type="InterPro" id="IPR050222">
    <property type="entry name" value="MATE_MdtK"/>
</dbReference>
<evidence type="ECO:0000256" key="8">
    <source>
        <dbReference type="ARBA" id="ARBA00023136"/>
    </source>
</evidence>
<dbReference type="AlphaFoldDB" id="A0A934RY36"/>
<reference evidence="11" key="1">
    <citation type="submission" date="2021-01" db="EMBL/GenBank/DDBJ databases">
        <title>Modified the classification status of verrucomicrobia.</title>
        <authorList>
            <person name="Feng X."/>
        </authorList>
    </citation>
    <scope>NUCLEOTIDE SEQUENCE</scope>
    <source>
        <strain evidence="11">KCTC 13126</strain>
    </source>
</reference>
<evidence type="ECO:0000256" key="6">
    <source>
        <dbReference type="ARBA" id="ARBA00022989"/>
    </source>
</evidence>
<gene>
    <name evidence="11" type="ORF">JIN87_08710</name>
</gene>
<feature type="transmembrane region" description="Helical" evidence="10">
    <location>
        <begin position="20"/>
        <end position="47"/>
    </location>
</feature>
<evidence type="ECO:0000256" key="9">
    <source>
        <dbReference type="ARBA" id="ARBA00031636"/>
    </source>
</evidence>
<evidence type="ECO:0000256" key="1">
    <source>
        <dbReference type="ARBA" id="ARBA00004651"/>
    </source>
</evidence>
<dbReference type="GO" id="GO:0006811">
    <property type="term" value="P:monoatomic ion transport"/>
    <property type="evidence" value="ECO:0007669"/>
    <property type="project" value="UniProtKB-KW"/>
</dbReference>
<evidence type="ECO:0000256" key="4">
    <source>
        <dbReference type="ARBA" id="ARBA00022475"/>
    </source>
</evidence>
<feature type="transmembrane region" description="Helical" evidence="10">
    <location>
        <begin position="319"/>
        <end position="341"/>
    </location>
</feature>
<keyword evidence="12" id="KW-1185">Reference proteome</keyword>
<evidence type="ECO:0000256" key="3">
    <source>
        <dbReference type="ARBA" id="ARBA00022449"/>
    </source>
</evidence>
<organism evidence="11 12">
    <name type="scientific">Pelagicoccus mobilis</name>
    <dbReference type="NCBI Taxonomy" id="415221"/>
    <lineage>
        <taxon>Bacteria</taxon>
        <taxon>Pseudomonadati</taxon>
        <taxon>Verrucomicrobiota</taxon>
        <taxon>Opitutia</taxon>
        <taxon>Puniceicoccales</taxon>
        <taxon>Pelagicoccaceae</taxon>
        <taxon>Pelagicoccus</taxon>
    </lineage>
</organism>
<dbReference type="RefSeq" id="WP_200355162.1">
    <property type="nucleotide sequence ID" value="NZ_JAENIL010000013.1"/>
</dbReference>
<dbReference type="CDD" id="cd13131">
    <property type="entry name" value="MATE_NorM_like"/>
    <property type="match status" value="1"/>
</dbReference>
<evidence type="ECO:0000313" key="12">
    <source>
        <dbReference type="Proteomes" id="UP000617628"/>
    </source>
</evidence>
<proteinExistence type="predicted"/>
<keyword evidence="4" id="KW-1003">Cell membrane</keyword>
<feature type="transmembrane region" description="Helical" evidence="10">
    <location>
        <begin position="251"/>
        <end position="271"/>
    </location>
</feature>
<evidence type="ECO:0000256" key="5">
    <source>
        <dbReference type="ARBA" id="ARBA00022692"/>
    </source>
</evidence>
<keyword evidence="5 10" id="KW-0812">Transmembrane</keyword>
<name>A0A934RY36_9BACT</name>
<dbReference type="PIRSF" id="PIRSF006603">
    <property type="entry name" value="DinF"/>
    <property type="match status" value="1"/>
</dbReference>
<feature type="transmembrane region" description="Helical" evidence="10">
    <location>
        <begin position="59"/>
        <end position="78"/>
    </location>
</feature>
<dbReference type="Proteomes" id="UP000617628">
    <property type="component" value="Unassembled WGS sequence"/>
</dbReference>
<keyword evidence="3" id="KW-0050">Antiport</keyword>
<accession>A0A934RY36</accession>
<evidence type="ECO:0000256" key="7">
    <source>
        <dbReference type="ARBA" id="ARBA00023065"/>
    </source>
</evidence>
<keyword evidence="7" id="KW-0406">Ion transport</keyword>
<dbReference type="InterPro" id="IPR002528">
    <property type="entry name" value="MATE_fam"/>
</dbReference>
<dbReference type="GO" id="GO:0015297">
    <property type="term" value="F:antiporter activity"/>
    <property type="evidence" value="ECO:0007669"/>
    <property type="project" value="UniProtKB-KW"/>
</dbReference>
<protein>
    <recommendedName>
        <fullName evidence="9">Multidrug-efflux transporter</fullName>
    </recommendedName>
</protein>
<dbReference type="Pfam" id="PF01554">
    <property type="entry name" value="MatE"/>
    <property type="match status" value="2"/>
</dbReference>
<evidence type="ECO:0000256" key="10">
    <source>
        <dbReference type="SAM" id="Phobius"/>
    </source>
</evidence>
<feature type="transmembrane region" description="Helical" evidence="10">
    <location>
        <begin position="164"/>
        <end position="184"/>
    </location>
</feature>
<comment type="subcellular location">
    <subcellularLocation>
        <location evidence="1">Cell membrane</location>
        <topology evidence="1">Multi-pass membrane protein</topology>
    </subcellularLocation>
</comment>
<feature type="transmembrane region" description="Helical" evidence="10">
    <location>
        <begin position="134"/>
        <end position="152"/>
    </location>
</feature>
<evidence type="ECO:0000313" key="11">
    <source>
        <dbReference type="EMBL" id="MBK1876946.1"/>
    </source>
</evidence>
<feature type="transmembrane region" description="Helical" evidence="10">
    <location>
        <begin position="417"/>
        <end position="439"/>
    </location>
</feature>
<keyword evidence="2" id="KW-0813">Transport</keyword>
<dbReference type="InterPro" id="IPR048279">
    <property type="entry name" value="MdtK-like"/>
</dbReference>